<comment type="caution">
    <text evidence="3">The sequence shown here is derived from an EMBL/GenBank/DDBJ whole genome shotgun (WGS) entry which is preliminary data.</text>
</comment>
<feature type="transmembrane region" description="Helical" evidence="2">
    <location>
        <begin position="40"/>
        <end position="65"/>
    </location>
</feature>
<feature type="compositionally biased region" description="Polar residues" evidence="1">
    <location>
        <begin position="231"/>
        <end position="246"/>
    </location>
</feature>
<dbReference type="HOGENOM" id="CLU_042883_0_0_1"/>
<keyword evidence="2" id="KW-0472">Membrane</keyword>
<feature type="transmembrane region" description="Helical" evidence="2">
    <location>
        <begin position="375"/>
        <end position="395"/>
    </location>
</feature>
<protein>
    <submittedName>
        <fullName evidence="3">Uncharacterized protein</fullName>
    </submittedName>
</protein>
<evidence type="ECO:0000256" key="1">
    <source>
        <dbReference type="SAM" id="MobiDB-lite"/>
    </source>
</evidence>
<name>A0A060SRM7_PYCCI</name>
<sequence>MLAFGLKIAWFTLSLTGIFSSLGAIPAFARTVDGCFIPILYGVTNCILQGLFCLAALVAFVALVLKYDAIQPMDGLSCDVTAPVWVRLLSYSGFPLLLALPALLLTCVAMCRFYAHSPRGTRSFAHPHSNTNDHFTPVPLRRQTKLRSSFSWHEAKAQDSLSAPLAHQETVQSIGARSTTPSGTLVIEAIPSPPSSLSSAGAHPCNPQVGKAGARYHLPFQWRPPIVPLTEMSQESSDGSSRQTPSPLVFAAPADQTGDSPHATTVPISVDISERLYEAAPWLKDEKAYLEQLEKANARKNEIHEGHDDYEAVSGPLRWIRHSADTASITKSELELAHSPQREHFEETARRPSPAVPSTYDAGLSNLPIPDLTAAVWRILLFQLFCSATQVLASITSLVDMFAQHNPPSAFGTQHFALLLAAWAPPIVFGFIPWRRKSY</sequence>
<keyword evidence="2" id="KW-0812">Transmembrane</keyword>
<feature type="transmembrane region" description="Helical" evidence="2">
    <location>
        <begin position="415"/>
        <end position="434"/>
    </location>
</feature>
<dbReference type="OMA" id="FCLGMIW"/>
<feature type="transmembrane region" description="Helical" evidence="2">
    <location>
        <begin position="94"/>
        <end position="115"/>
    </location>
</feature>
<dbReference type="Proteomes" id="UP000029665">
    <property type="component" value="Unassembled WGS sequence"/>
</dbReference>
<feature type="region of interest" description="Disordered" evidence="1">
    <location>
        <begin position="337"/>
        <end position="356"/>
    </location>
</feature>
<feature type="compositionally biased region" description="Basic and acidic residues" evidence="1">
    <location>
        <begin position="337"/>
        <end position="350"/>
    </location>
</feature>
<accession>A0A060SRM7</accession>
<organism evidence="3 4">
    <name type="scientific">Pycnoporus cinnabarinus</name>
    <name type="common">Cinnabar-red polypore</name>
    <name type="synonym">Trametes cinnabarina</name>
    <dbReference type="NCBI Taxonomy" id="5643"/>
    <lineage>
        <taxon>Eukaryota</taxon>
        <taxon>Fungi</taxon>
        <taxon>Dikarya</taxon>
        <taxon>Basidiomycota</taxon>
        <taxon>Agaricomycotina</taxon>
        <taxon>Agaricomycetes</taxon>
        <taxon>Polyporales</taxon>
        <taxon>Polyporaceae</taxon>
        <taxon>Trametes</taxon>
    </lineage>
</organism>
<gene>
    <name evidence="3" type="ORF">BN946_scf184280.g9</name>
</gene>
<evidence type="ECO:0000256" key="2">
    <source>
        <dbReference type="SAM" id="Phobius"/>
    </source>
</evidence>
<proteinExistence type="predicted"/>
<feature type="transmembrane region" description="Helical" evidence="2">
    <location>
        <begin position="6"/>
        <end position="28"/>
    </location>
</feature>
<dbReference type="STRING" id="5643.A0A060SRM7"/>
<keyword evidence="2" id="KW-1133">Transmembrane helix</keyword>
<reference evidence="3" key="1">
    <citation type="submission" date="2014-01" db="EMBL/GenBank/DDBJ databases">
        <title>The genome of the white-rot fungus Pycnoporus cinnabarinus: a basidiomycete model with a versatile arsenal for lignocellulosic biomass breakdown.</title>
        <authorList>
            <person name="Levasseur A."/>
            <person name="Lomascolo A."/>
            <person name="Ruiz-Duenas F.J."/>
            <person name="Uzan E."/>
            <person name="Piumi F."/>
            <person name="Kues U."/>
            <person name="Ram A.F.J."/>
            <person name="Murat C."/>
            <person name="Haon M."/>
            <person name="Benoit I."/>
            <person name="Arfi Y."/>
            <person name="Chevret D."/>
            <person name="Drula E."/>
            <person name="Kwon M.J."/>
            <person name="Gouret P."/>
            <person name="Lesage-Meessen L."/>
            <person name="Lombard V."/>
            <person name="Mariette J."/>
            <person name="Noirot C."/>
            <person name="Park J."/>
            <person name="Patyshakuliyeva A."/>
            <person name="Wieneger R.A.B."/>
            <person name="Wosten H.A.B."/>
            <person name="Martin F."/>
            <person name="Coutinho P.M."/>
            <person name="de Vries R."/>
            <person name="Martinez A.T."/>
            <person name="Klopp C."/>
            <person name="Pontarotti P."/>
            <person name="Henrissat B."/>
            <person name="Record E."/>
        </authorList>
    </citation>
    <scope>NUCLEOTIDE SEQUENCE [LARGE SCALE GENOMIC DNA]</scope>
    <source>
        <strain evidence="3">BRFM137</strain>
    </source>
</reference>
<dbReference type="OrthoDB" id="3256745at2759"/>
<evidence type="ECO:0000313" key="3">
    <source>
        <dbReference type="EMBL" id="CDO74849.1"/>
    </source>
</evidence>
<evidence type="ECO:0000313" key="4">
    <source>
        <dbReference type="Proteomes" id="UP000029665"/>
    </source>
</evidence>
<dbReference type="AlphaFoldDB" id="A0A060SRM7"/>
<feature type="region of interest" description="Disordered" evidence="1">
    <location>
        <begin position="231"/>
        <end position="265"/>
    </location>
</feature>
<dbReference type="EMBL" id="CCBP010000219">
    <property type="protein sequence ID" value="CDO74849.1"/>
    <property type="molecule type" value="Genomic_DNA"/>
</dbReference>
<keyword evidence="4" id="KW-1185">Reference proteome</keyword>